<accession>A0AAC8VLA1</accession>
<geneLocation type="plasmid" evidence="1 2">
    <name>pPSB1-1</name>
</geneLocation>
<dbReference type="RefSeq" id="WP_144420828.1">
    <property type="nucleotide sequence ID" value="NZ_CP012509.1"/>
</dbReference>
<protein>
    <submittedName>
        <fullName evidence="1">Uncharacterized protein</fullName>
    </submittedName>
</protein>
<dbReference type="Proteomes" id="UP000029558">
    <property type="component" value="Plasmid pPSB1-1"/>
</dbReference>
<name>A0AAC8VLA1_PISSA</name>
<keyword evidence="1" id="KW-0614">Plasmid</keyword>
<organism evidence="1 2">
    <name type="scientific">Piscirickettsia salmonis</name>
    <dbReference type="NCBI Taxonomy" id="1238"/>
    <lineage>
        <taxon>Bacteria</taxon>
        <taxon>Pseudomonadati</taxon>
        <taxon>Pseudomonadota</taxon>
        <taxon>Gammaproteobacteria</taxon>
        <taxon>Thiotrichales</taxon>
        <taxon>Piscirickettsiaceae</taxon>
        <taxon>Piscirickettsia</taxon>
    </lineage>
</organism>
<sequence length="84" mass="9370">MSLQKVIQQLDLELGQCSNSEITPDATVQLLNAASKLAVLLVLMESSPLERDHWVKRLSADFKNSLIVSTRSMLMDSSKKNCLH</sequence>
<evidence type="ECO:0000313" key="1">
    <source>
        <dbReference type="EMBL" id="ALB24369.1"/>
    </source>
</evidence>
<dbReference type="EMBL" id="CP012509">
    <property type="protein sequence ID" value="ALB24369.1"/>
    <property type="molecule type" value="Genomic_DNA"/>
</dbReference>
<reference evidence="1 2" key="1">
    <citation type="journal article" date="2014" name="Genome Announc.">
        <title>Comparative Genome Analysis of Two Isolates of the Fish Pathogen Piscirickettsia salmonis from Different Hosts Reveals Major Differences in Virulence-Associated Secretion Systems.</title>
        <authorList>
            <person name="Bohle H."/>
            <person name="Henriquez P."/>
            <person name="Grothusen H."/>
            <person name="Navas E."/>
            <person name="Sandoval A."/>
            <person name="Bustamante F."/>
            <person name="Bustos P."/>
            <person name="Mancilla M."/>
        </authorList>
    </citation>
    <scope>NUCLEOTIDE SEQUENCE [LARGE SCALE GENOMIC DNA]</scope>
    <source>
        <strain evidence="2">B1-32597</strain>
    </source>
</reference>
<evidence type="ECO:0000313" key="2">
    <source>
        <dbReference type="Proteomes" id="UP000029558"/>
    </source>
</evidence>
<gene>
    <name evidence="1" type="ORF">KU39_1p28</name>
</gene>
<proteinExistence type="predicted"/>
<dbReference type="AlphaFoldDB" id="A0AAC8VLA1"/>